<evidence type="ECO:0000313" key="1">
    <source>
        <dbReference type="EMBL" id="CAG8685087.1"/>
    </source>
</evidence>
<dbReference type="Proteomes" id="UP000789366">
    <property type="component" value="Unassembled WGS sequence"/>
</dbReference>
<proteinExistence type="predicted"/>
<feature type="non-terminal residue" evidence="1">
    <location>
        <position position="1"/>
    </location>
</feature>
<reference evidence="1" key="1">
    <citation type="submission" date="2021-06" db="EMBL/GenBank/DDBJ databases">
        <authorList>
            <person name="Kallberg Y."/>
            <person name="Tangrot J."/>
            <person name="Rosling A."/>
        </authorList>
    </citation>
    <scope>NUCLEOTIDE SEQUENCE</scope>
    <source>
        <strain evidence="1">28 12/20/2015</strain>
    </source>
</reference>
<keyword evidence="2" id="KW-1185">Reference proteome</keyword>
<name>A0ACA9P3J6_9GLOM</name>
<protein>
    <submittedName>
        <fullName evidence="1">3174_t:CDS:1</fullName>
    </submittedName>
</protein>
<comment type="caution">
    <text evidence="1">The sequence shown here is derived from an EMBL/GenBank/DDBJ whole genome shotgun (WGS) entry which is preliminary data.</text>
</comment>
<organism evidence="1 2">
    <name type="scientific">Cetraspora pellucida</name>
    <dbReference type="NCBI Taxonomy" id="1433469"/>
    <lineage>
        <taxon>Eukaryota</taxon>
        <taxon>Fungi</taxon>
        <taxon>Fungi incertae sedis</taxon>
        <taxon>Mucoromycota</taxon>
        <taxon>Glomeromycotina</taxon>
        <taxon>Glomeromycetes</taxon>
        <taxon>Diversisporales</taxon>
        <taxon>Gigasporaceae</taxon>
        <taxon>Cetraspora</taxon>
    </lineage>
</organism>
<gene>
    <name evidence="1" type="ORF">SPELUC_LOCUS10373</name>
</gene>
<dbReference type="EMBL" id="CAJVPW010019115">
    <property type="protein sequence ID" value="CAG8685087.1"/>
    <property type="molecule type" value="Genomic_DNA"/>
</dbReference>
<accession>A0ACA9P3J6</accession>
<feature type="non-terminal residue" evidence="1">
    <location>
        <position position="162"/>
    </location>
</feature>
<sequence>NAKHIKLADFFNLLNTEQFTMHSNNKKGKNRTLLTSLETNGFKIKHLNSTLKYSVIEVSFENFFYYLLIWNEKNLNNDEYRDLYNTTSKFKRGQFIIVGNSMIDKDGNDKLELFAEETNLHIKNMLYFSGEYKIINHIKQEYFSHYADKKNIKKELFIYYMT</sequence>
<evidence type="ECO:0000313" key="2">
    <source>
        <dbReference type="Proteomes" id="UP000789366"/>
    </source>
</evidence>